<proteinExistence type="predicted"/>
<sequence length="256" mass="30080">MKNAVCLLTKTPNVIWFDFLKGFTNYDIYVIIDDNSIDYGRIFSFLYKNIKIIQIDNQICYDHGYKNCNSAVGFPEVISWDKAMYLFCEIMCIHEHIWLIEDDVFLNNERVLTTIDNNYPSSDLLTAFHETNVTGDVRTGWNHWVNVIDRIEPPWSHSMVCACRISRPLFEKIKEYNKQKGHLFFIEAMFNTIAHQNGLQIDNPHQLSTIHWNTEWDVKKIDIDKLYHPIKRIIEHTYIRESVSSQSDGLCLVPPS</sequence>
<dbReference type="EMBL" id="MN739850">
    <property type="protein sequence ID" value="QHT74441.1"/>
    <property type="molecule type" value="Genomic_DNA"/>
</dbReference>
<reference evidence="1" key="1">
    <citation type="journal article" date="2020" name="Nature">
        <title>Giant virus diversity and host interactions through global metagenomics.</title>
        <authorList>
            <person name="Schulz F."/>
            <person name="Roux S."/>
            <person name="Paez-Espino D."/>
            <person name="Jungbluth S."/>
            <person name="Walsh D.A."/>
            <person name="Denef V.J."/>
            <person name="McMahon K.D."/>
            <person name="Konstantinidis K.T."/>
            <person name="Eloe-Fadrosh E.A."/>
            <person name="Kyrpides N.C."/>
            <person name="Woyke T."/>
        </authorList>
    </citation>
    <scope>NUCLEOTIDE SEQUENCE</scope>
    <source>
        <strain evidence="1">GVMAG-M-3300023179-59</strain>
    </source>
</reference>
<evidence type="ECO:0000313" key="1">
    <source>
        <dbReference type="EMBL" id="QHT74441.1"/>
    </source>
</evidence>
<accession>A0A6C0H1L9</accession>
<dbReference type="AlphaFoldDB" id="A0A6C0H1L9"/>
<name>A0A6C0H1L9_9ZZZZ</name>
<organism evidence="1">
    <name type="scientific">viral metagenome</name>
    <dbReference type="NCBI Taxonomy" id="1070528"/>
    <lineage>
        <taxon>unclassified sequences</taxon>
        <taxon>metagenomes</taxon>
        <taxon>organismal metagenomes</taxon>
    </lineage>
</organism>
<evidence type="ECO:0008006" key="2">
    <source>
        <dbReference type="Google" id="ProtNLM"/>
    </source>
</evidence>
<protein>
    <recommendedName>
        <fullName evidence="2">Glycosyltransferase</fullName>
    </recommendedName>
</protein>